<dbReference type="PANTHER" id="PTHR31071:SF9">
    <property type="entry name" value="INTRACELLULAR PROTEIN TRANSPORT PROTEIN USO1-RELATED"/>
    <property type="match status" value="1"/>
</dbReference>
<evidence type="ECO:0000313" key="3">
    <source>
        <dbReference type="EMBL" id="PIN26549.1"/>
    </source>
</evidence>
<organism evidence="3 4">
    <name type="scientific">Handroanthus impetiginosus</name>
    <dbReference type="NCBI Taxonomy" id="429701"/>
    <lineage>
        <taxon>Eukaryota</taxon>
        <taxon>Viridiplantae</taxon>
        <taxon>Streptophyta</taxon>
        <taxon>Embryophyta</taxon>
        <taxon>Tracheophyta</taxon>
        <taxon>Spermatophyta</taxon>
        <taxon>Magnoliopsida</taxon>
        <taxon>eudicotyledons</taxon>
        <taxon>Gunneridae</taxon>
        <taxon>Pentapetalae</taxon>
        <taxon>asterids</taxon>
        <taxon>lamiids</taxon>
        <taxon>Lamiales</taxon>
        <taxon>Bignoniaceae</taxon>
        <taxon>Crescentiina</taxon>
        <taxon>Tabebuia alliance</taxon>
        <taxon>Handroanthus</taxon>
    </lineage>
</organism>
<comment type="caution">
    <text evidence="3">The sequence shown here is derived from an EMBL/GenBank/DDBJ whole genome shotgun (WGS) entry which is preliminary data.</text>
</comment>
<feature type="region of interest" description="Disordered" evidence="2">
    <location>
        <begin position="1"/>
        <end position="74"/>
    </location>
</feature>
<dbReference type="Proteomes" id="UP000231279">
    <property type="component" value="Unassembled WGS sequence"/>
</dbReference>
<evidence type="ECO:0000256" key="2">
    <source>
        <dbReference type="SAM" id="MobiDB-lite"/>
    </source>
</evidence>
<evidence type="ECO:0000256" key="1">
    <source>
        <dbReference type="SAM" id="Coils"/>
    </source>
</evidence>
<keyword evidence="4" id="KW-1185">Reference proteome</keyword>
<feature type="compositionally biased region" description="Basic and acidic residues" evidence="2">
    <location>
        <begin position="343"/>
        <end position="352"/>
    </location>
</feature>
<dbReference type="OrthoDB" id="670909at2759"/>
<dbReference type="STRING" id="429701.A0A2G9I9X3"/>
<gene>
    <name evidence="3" type="ORF">CDL12_00685</name>
</gene>
<keyword evidence="1" id="KW-0175">Coiled coil</keyword>
<feature type="coiled-coil region" evidence="1">
    <location>
        <begin position="139"/>
        <end position="187"/>
    </location>
</feature>
<sequence length="566" mass="64702">MQSEIMGKMGNNGHNFSQQKEDGKIFGVSKHLDEEQSESSSEQLTNGISLRKHVAASPRQQHLRVKDDEQAQEPLSSASYCSSMEMAPYRPAFSPKSSLVSKGKFGESSQSLKTSTELLRVLNRIWSLEEKHALDMSLVKTLRRELDQSEARIQELLQEKKRDQKEIDNLTKQMMEYKVTRRKEQDRVKDSVKLVENKLEDELKLRRQSEKLHHKLAKELSETKSSFSNALRELEQERKARKLLEDLCDEFANGIRDYEREVRFLKQKSYKDQIGREGNDRLILHFSEAWLDERTQMKLADTNDVSDQESALDKLCLEIEAFLQAKQSGHSGKNVSVSPKSPSESDKLESFHLQEPGSAPWDGHDEDDSASISNQRPIPKMVKKKHNLVNEESRKSRTENLQEMEDPRMNKKGERMQKSTREHVDLQDTTEDMKLRYEKICMEGSFDPSTFAGPPSPVKKWTSEVSAMGPDIVESSSRSSKTMKPNTLKAKLMEARTEGQQSRTRTSKGVLALAHIHYDVVFDATNFSLRRWGSWYGGSDIQILSAATQGRPESGEILFRGSGLHH</sequence>
<dbReference type="AlphaFoldDB" id="A0A2G9I9X3"/>
<proteinExistence type="predicted"/>
<dbReference type="PANTHER" id="PTHR31071">
    <property type="entry name" value="GB|AAF24581.1"/>
    <property type="match status" value="1"/>
</dbReference>
<accession>A0A2G9I9X3</accession>
<feature type="compositionally biased region" description="Basic and acidic residues" evidence="2">
    <location>
        <begin position="19"/>
        <end position="34"/>
    </location>
</feature>
<protein>
    <submittedName>
        <fullName evidence="3">Uncharacterized protein</fullName>
    </submittedName>
</protein>
<reference evidence="4" key="1">
    <citation type="journal article" date="2018" name="Gigascience">
        <title>Genome assembly of the Pink Ipe (Handroanthus impetiginosus, Bignoniaceae), a highly valued, ecologically keystone Neotropical timber forest tree.</title>
        <authorList>
            <person name="Silva-Junior O.B."/>
            <person name="Grattapaglia D."/>
            <person name="Novaes E."/>
            <person name="Collevatti R.G."/>
        </authorList>
    </citation>
    <scope>NUCLEOTIDE SEQUENCE [LARGE SCALE GENOMIC DNA]</scope>
    <source>
        <strain evidence="4">cv. UFG-1</strain>
    </source>
</reference>
<dbReference type="InterPro" id="IPR043424">
    <property type="entry name" value="BLT-like"/>
</dbReference>
<name>A0A2G9I9X3_9LAMI</name>
<dbReference type="EMBL" id="NKXS01000077">
    <property type="protein sequence ID" value="PIN26549.1"/>
    <property type="molecule type" value="Genomic_DNA"/>
</dbReference>
<evidence type="ECO:0000313" key="4">
    <source>
        <dbReference type="Proteomes" id="UP000231279"/>
    </source>
</evidence>
<feature type="compositionally biased region" description="Polar residues" evidence="2">
    <location>
        <begin position="328"/>
        <end position="342"/>
    </location>
</feature>
<feature type="region of interest" description="Disordered" evidence="2">
    <location>
        <begin position="328"/>
        <end position="380"/>
    </location>
</feature>
<feature type="coiled-coil region" evidence="1">
    <location>
        <begin position="217"/>
        <end position="268"/>
    </location>
</feature>